<feature type="transmembrane region" description="Helical" evidence="1">
    <location>
        <begin position="228"/>
        <end position="249"/>
    </location>
</feature>
<protein>
    <recommendedName>
        <fullName evidence="4">DUF819 family protein</fullName>
    </recommendedName>
</protein>
<feature type="transmembrane region" description="Helical" evidence="1">
    <location>
        <begin position="20"/>
        <end position="37"/>
    </location>
</feature>
<feature type="transmembrane region" description="Helical" evidence="1">
    <location>
        <begin position="49"/>
        <end position="69"/>
    </location>
</feature>
<evidence type="ECO:0000256" key="1">
    <source>
        <dbReference type="SAM" id="Phobius"/>
    </source>
</evidence>
<accession>A0A835XTF6</accession>
<feature type="transmembrane region" description="Helical" evidence="1">
    <location>
        <begin position="255"/>
        <end position="275"/>
    </location>
</feature>
<feature type="transmembrane region" description="Helical" evidence="1">
    <location>
        <begin position="104"/>
        <end position="126"/>
    </location>
</feature>
<dbReference type="EMBL" id="JAEHOE010000125">
    <property type="protein sequence ID" value="KAG2485644.1"/>
    <property type="molecule type" value="Genomic_DNA"/>
</dbReference>
<dbReference type="InterPro" id="IPR000540">
    <property type="entry name" value="Flag_MotA_CS"/>
</dbReference>
<name>A0A835XTF6_9CHLO</name>
<keyword evidence="1" id="KW-0472">Membrane</keyword>
<dbReference type="AlphaFoldDB" id="A0A835XTF6"/>
<gene>
    <name evidence="2" type="ORF">HYH03_015616</name>
</gene>
<keyword evidence="1" id="KW-0812">Transmembrane</keyword>
<dbReference type="PROSITE" id="PS01307">
    <property type="entry name" value="MOTA"/>
    <property type="match status" value="1"/>
</dbReference>
<keyword evidence="1" id="KW-1133">Transmembrane helix</keyword>
<reference evidence="2" key="1">
    <citation type="journal article" date="2020" name="bioRxiv">
        <title>Comparative genomics of Chlamydomonas.</title>
        <authorList>
            <person name="Craig R.J."/>
            <person name="Hasan A.R."/>
            <person name="Ness R.W."/>
            <person name="Keightley P.D."/>
        </authorList>
    </citation>
    <scope>NUCLEOTIDE SEQUENCE</scope>
    <source>
        <strain evidence="2">CCAP 11/70</strain>
    </source>
</reference>
<evidence type="ECO:0000313" key="2">
    <source>
        <dbReference type="EMBL" id="KAG2485644.1"/>
    </source>
</evidence>
<feature type="transmembrane region" description="Helical" evidence="1">
    <location>
        <begin position="75"/>
        <end position="92"/>
    </location>
</feature>
<keyword evidence="3" id="KW-1185">Reference proteome</keyword>
<dbReference type="Proteomes" id="UP000612055">
    <property type="component" value="Unassembled WGS sequence"/>
</dbReference>
<dbReference type="InterPro" id="IPR008537">
    <property type="entry name" value="DUF819"/>
</dbReference>
<feature type="transmembrane region" description="Helical" evidence="1">
    <location>
        <begin position="372"/>
        <end position="394"/>
    </location>
</feature>
<organism evidence="2 3">
    <name type="scientific">Edaphochlamys debaryana</name>
    <dbReference type="NCBI Taxonomy" id="47281"/>
    <lineage>
        <taxon>Eukaryota</taxon>
        <taxon>Viridiplantae</taxon>
        <taxon>Chlorophyta</taxon>
        <taxon>core chlorophytes</taxon>
        <taxon>Chlorophyceae</taxon>
        <taxon>CS clade</taxon>
        <taxon>Chlamydomonadales</taxon>
        <taxon>Chlamydomonadales incertae sedis</taxon>
        <taxon>Edaphochlamys</taxon>
    </lineage>
</organism>
<dbReference type="PANTHER" id="PTHR34289">
    <property type="entry name" value="PROTEIN, PUTATIVE (DUF819)-RELATED"/>
    <property type="match status" value="1"/>
</dbReference>
<sequence length="398" mass="39931">MCACAATIALEFPTLFPLQGSWGVWSGLVAAGAFGLWSERTRLGKELSGALVATLAGMLLANTGVLPPGAPELHVVYKFLLPLAIPMLLFAADLRRILSETGRLLAAFLLGSAATLGGSLAAYAVFPLGRYLGDEGWRVATALTARHIGGAVNYMAVSETLGLGASTFGAGLAADDLILTLYFVALYALARKVPPDGGGAPVEVEGGGGHGGGGTGGAGPKVIAVPEALAALSLSAAICYLGTSLARTWGAPGQAITIITGLTVAVATLFPRALAPMVPSAEGLAQILMQVFYATIGASANVGLVVSTAPVLFLFSAIALAAHLGLLLGVGRLTGFSLRELLIASNANIGGPSTVAGMAAAKGWGSSVVPGILTSTLGYAIGTFLGMGLGYSTLRHMA</sequence>
<evidence type="ECO:0008006" key="4">
    <source>
        <dbReference type="Google" id="ProtNLM"/>
    </source>
</evidence>
<dbReference type="OrthoDB" id="45797at2759"/>
<proteinExistence type="predicted"/>
<feature type="transmembrane region" description="Helical" evidence="1">
    <location>
        <begin position="287"/>
        <end position="306"/>
    </location>
</feature>
<dbReference type="Pfam" id="PF05684">
    <property type="entry name" value="DUF819"/>
    <property type="match status" value="1"/>
</dbReference>
<evidence type="ECO:0000313" key="3">
    <source>
        <dbReference type="Proteomes" id="UP000612055"/>
    </source>
</evidence>
<feature type="transmembrane region" description="Helical" evidence="1">
    <location>
        <begin position="312"/>
        <end position="329"/>
    </location>
</feature>
<dbReference type="PANTHER" id="PTHR34289:SF3">
    <property type="entry name" value="PROTEIN, PUTATIVE (DUF819)-RELATED"/>
    <property type="match status" value="1"/>
</dbReference>
<comment type="caution">
    <text evidence="2">The sequence shown here is derived from an EMBL/GenBank/DDBJ whole genome shotgun (WGS) entry which is preliminary data.</text>
</comment>